<evidence type="ECO:0000313" key="5">
    <source>
        <dbReference type="Ensembl" id="ENSSMRP00000001322.1"/>
    </source>
</evidence>
<dbReference type="Proteomes" id="UP000694421">
    <property type="component" value="Unplaced"/>
</dbReference>
<keyword evidence="3" id="KW-0539">Nucleus</keyword>
<dbReference type="Pfam" id="PF03221">
    <property type="entry name" value="HTH_Tnp_Tc5"/>
    <property type="match status" value="1"/>
</dbReference>
<protein>
    <submittedName>
        <fullName evidence="5">Tigger transposable element derived 4</fullName>
    </submittedName>
</protein>
<dbReference type="InterPro" id="IPR050863">
    <property type="entry name" value="CenT-Element_Derived"/>
</dbReference>
<dbReference type="InterPro" id="IPR007889">
    <property type="entry name" value="HTH_Psq"/>
</dbReference>
<dbReference type="Pfam" id="PF04218">
    <property type="entry name" value="CENP-B_N"/>
    <property type="match status" value="1"/>
</dbReference>
<dbReference type="Pfam" id="PF03184">
    <property type="entry name" value="DDE_1"/>
    <property type="match status" value="1"/>
</dbReference>
<keyword evidence="2" id="KW-0238">DNA-binding</keyword>
<dbReference type="GO" id="GO:0003677">
    <property type="term" value="F:DNA binding"/>
    <property type="evidence" value="ECO:0007669"/>
    <property type="project" value="UniProtKB-KW"/>
</dbReference>
<sequence>MTESSDTPSPLPVVRKKQSLSIKDKIDIIAAIESGQQKREIVERYGIKKNSLTSIMKNKGKVLEAFESQQFDPKRKRLRTAFYADLEVALLKWYRTAQCSNIPVNGPLLRFKANNFAHKFGHTDFKCSNGWIDRFKARYGLVFGSQPRPALTTSTSAALTTATVWQQNILPYYLKVYQRNDIFNVMETGLIYRMLPSHTFVFKGETYSMGKISNERLTVVVGTNINASEKLPLLVVEKNKMPCYFQDRKSLSVEYQASPVAWITSEMFEQWVSNLDKKFQTQDRHVVIFAGPFPIQPEVKNLKSIRLVFFPSCLPSIFTAMKQRIIKSLKRKYRYLLLQRFVDSVEHGKEFKLTLSDAVDMLHICWEAVSPGTIIKSYCEAGFLSQTEEKIDAESDGENSFDLTVYALTAGIDFLNGLSLEEYTALDDDLLTSEKFSKSEVLGVKKSAPSEIHREDELPGSEHPLPSKNEALLALNTLGRFLRSQNLHKSLLQSLTVLENFIQLAASK</sequence>
<comment type="subcellular location">
    <subcellularLocation>
        <location evidence="1">Nucleus</location>
    </subcellularLocation>
</comment>
<dbReference type="PANTHER" id="PTHR19303:SF18">
    <property type="entry name" value="TIGGER TRANSPOSABLE ELEMENT-DERIVED PROTEIN 4"/>
    <property type="match status" value="1"/>
</dbReference>
<organism evidence="5 6">
    <name type="scientific">Salvator merianae</name>
    <name type="common">Argentine black and white tegu</name>
    <name type="synonym">Tupinambis merianae</name>
    <dbReference type="NCBI Taxonomy" id="96440"/>
    <lineage>
        <taxon>Eukaryota</taxon>
        <taxon>Metazoa</taxon>
        <taxon>Chordata</taxon>
        <taxon>Craniata</taxon>
        <taxon>Vertebrata</taxon>
        <taxon>Euteleostomi</taxon>
        <taxon>Lepidosauria</taxon>
        <taxon>Squamata</taxon>
        <taxon>Bifurcata</taxon>
        <taxon>Unidentata</taxon>
        <taxon>Episquamata</taxon>
        <taxon>Laterata</taxon>
        <taxon>Teiioidea</taxon>
        <taxon>Teiidae</taxon>
        <taxon>Salvator</taxon>
    </lineage>
</organism>
<dbReference type="OMA" id="QWMQKLD"/>
<dbReference type="GeneTree" id="ENSGT00940000160195"/>
<name>A0A8D0DG22_SALMN</name>
<feature type="domain" description="HTH CENPB-type" evidence="4">
    <location>
        <begin position="74"/>
        <end position="145"/>
    </location>
</feature>
<dbReference type="InterPro" id="IPR006600">
    <property type="entry name" value="HTH_CenpB_DNA-bd_dom"/>
</dbReference>
<dbReference type="SMART" id="SM00674">
    <property type="entry name" value="CENPB"/>
    <property type="match status" value="1"/>
</dbReference>
<evidence type="ECO:0000313" key="6">
    <source>
        <dbReference type="Proteomes" id="UP000694421"/>
    </source>
</evidence>
<reference evidence="5" key="1">
    <citation type="submission" date="2025-08" db="UniProtKB">
        <authorList>
            <consortium name="Ensembl"/>
        </authorList>
    </citation>
    <scope>IDENTIFICATION</scope>
</reference>
<keyword evidence="6" id="KW-1185">Reference proteome</keyword>
<evidence type="ECO:0000256" key="1">
    <source>
        <dbReference type="ARBA" id="ARBA00004123"/>
    </source>
</evidence>
<dbReference type="SUPFAM" id="SSF46689">
    <property type="entry name" value="Homeodomain-like"/>
    <property type="match status" value="2"/>
</dbReference>
<dbReference type="AlphaFoldDB" id="A0A8D0DG22"/>
<dbReference type="Ensembl" id="ENSSMRT00000001596.1">
    <property type="protein sequence ID" value="ENSSMRP00000001322.1"/>
    <property type="gene ID" value="ENSSMRG00000001164.1"/>
</dbReference>
<dbReference type="GO" id="GO:0005634">
    <property type="term" value="C:nucleus"/>
    <property type="evidence" value="ECO:0007669"/>
    <property type="project" value="UniProtKB-SubCell"/>
</dbReference>
<evidence type="ECO:0000256" key="2">
    <source>
        <dbReference type="ARBA" id="ARBA00023125"/>
    </source>
</evidence>
<dbReference type="PROSITE" id="PS51253">
    <property type="entry name" value="HTH_CENPB"/>
    <property type="match status" value="1"/>
</dbReference>
<dbReference type="InterPro" id="IPR004875">
    <property type="entry name" value="DDE_SF_endonuclease_dom"/>
</dbReference>
<evidence type="ECO:0000256" key="3">
    <source>
        <dbReference type="ARBA" id="ARBA00023242"/>
    </source>
</evidence>
<accession>A0A8D0DG22</accession>
<dbReference type="InterPro" id="IPR009057">
    <property type="entry name" value="Homeodomain-like_sf"/>
</dbReference>
<dbReference type="PANTHER" id="PTHR19303">
    <property type="entry name" value="TRANSPOSON"/>
    <property type="match status" value="1"/>
</dbReference>
<dbReference type="Gene3D" id="1.10.10.60">
    <property type="entry name" value="Homeodomain-like"/>
    <property type="match status" value="2"/>
</dbReference>
<proteinExistence type="predicted"/>
<evidence type="ECO:0000259" key="4">
    <source>
        <dbReference type="PROSITE" id="PS51253"/>
    </source>
</evidence>
<reference evidence="5" key="2">
    <citation type="submission" date="2025-09" db="UniProtKB">
        <authorList>
            <consortium name="Ensembl"/>
        </authorList>
    </citation>
    <scope>IDENTIFICATION</scope>
</reference>